<evidence type="ECO:0000256" key="2">
    <source>
        <dbReference type="ARBA" id="ARBA00006003"/>
    </source>
</evidence>
<dbReference type="GO" id="GO:0009311">
    <property type="term" value="P:oligosaccharide metabolic process"/>
    <property type="evidence" value="ECO:0007669"/>
    <property type="project" value="TreeGrafter"/>
</dbReference>
<dbReference type="GO" id="GO:0006491">
    <property type="term" value="P:N-glycan processing"/>
    <property type="evidence" value="ECO:0007669"/>
    <property type="project" value="TreeGrafter"/>
</dbReference>
<organism evidence="11">
    <name type="scientific">Ostreococcus mediterraneus</name>
    <dbReference type="NCBI Taxonomy" id="1486918"/>
    <lineage>
        <taxon>Eukaryota</taxon>
        <taxon>Viridiplantae</taxon>
        <taxon>Chlorophyta</taxon>
        <taxon>Mamiellophyceae</taxon>
        <taxon>Mamiellales</taxon>
        <taxon>Bathycoccaceae</taxon>
        <taxon>Ostreococcus</taxon>
    </lineage>
</organism>
<dbReference type="EMBL" id="HBFF01000843">
    <property type="protein sequence ID" value="CAD8727747.1"/>
    <property type="molecule type" value="Transcribed_RNA"/>
</dbReference>
<dbReference type="InterPro" id="IPR050943">
    <property type="entry name" value="Glycosyltr_29_Sialyltrsf"/>
</dbReference>
<dbReference type="InterPro" id="IPR038578">
    <property type="entry name" value="GT29-like_sf"/>
</dbReference>
<dbReference type="GO" id="GO:0003828">
    <property type="term" value="F:alpha-N-acetylneuraminate alpha-2,8-sialyltransferase activity"/>
    <property type="evidence" value="ECO:0007669"/>
    <property type="project" value="TreeGrafter"/>
</dbReference>
<name>A0A6T5SXA2_9CHLO</name>
<keyword evidence="8" id="KW-0333">Golgi apparatus</keyword>
<protein>
    <submittedName>
        <fullName evidence="11">Uncharacterized protein</fullName>
    </submittedName>
</protein>
<evidence type="ECO:0000256" key="5">
    <source>
        <dbReference type="ARBA" id="ARBA00022692"/>
    </source>
</evidence>
<sequence length="385" mass="42995">MSWRDGASTLSHVSLSTALKNPASLEDVIKRTSATVLLIFDVAETGQLCSLIASHRANGFRGKVFSVSLSFTATDVYNDAACFKSENSGGLEVVHFGELFQKHALASKSLCSQKSNGIKTREKAQKVAYEGDRDCYEALAKQLRVVVAQILLNAIGVHSTQTQGKFGIHHSGSCAVVSSAGYLLKANLGYEIDGADFVIRTSIAPRKGFESFVGSRTDLRILRNSAFDSERANYEPEGEENIIIVHDAVPNTTSPMWKFSNHLILAEQSAPYMNFRRPTRTGNFQYSTLGRCLAGSRDISTGMWSISLLYHQNFCREIKLYGFSGHKHLDEPYHYFAVNSREDFQHATRMHYESRKHMKGGHDFVREQKCMEDMLARRDEIVSIV</sequence>
<evidence type="ECO:0000256" key="4">
    <source>
        <dbReference type="ARBA" id="ARBA00022679"/>
    </source>
</evidence>
<keyword evidence="7" id="KW-1133">Transmembrane helix</keyword>
<evidence type="ECO:0000256" key="6">
    <source>
        <dbReference type="ARBA" id="ARBA00022968"/>
    </source>
</evidence>
<evidence type="ECO:0000256" key="3">
    <source>
        <dbReference type="ARBA" id="ARBA00022676"/>
    </source>
</evidence>
<keyword evidence="3" id="KW-0328">Glycosyltransferase</keyword>
<keyword evidence="10" id="KW-0325">Glycoprotein</keyword>
<keyword evidence="9" id="KW-0472">Membrane</keyword>
<dbReference type="EMBL" id="HBFF01000842">
    <property type="protein sequence ID" value="CAD8727746.1"/>
    <property type="molecule type" value="Transcribed_RNA"/>
</dbReference>
<evidence type="ECO:0000256" key="9">
    <source>
        <dbReference type="ARBA" id="ARBA00023136"/>
    </source>
</evidence>
<comment type="similarity">
    <text evidence="2">Belongs to the glycosyltransferase 29 family.</text>
</comment>
<keyword evidence="4" id="KW-0808">Transferase</keyword>
<evidence type="ECO:0000256" key="1">
    <source>
        <dbReference type="ARBA" id="ARBA00004323"/>
    </source>
</evidence>
<keyword evidence="6" id="KW-0735">Signal-anchor</keyword>
<dbReference type="GO" id="GO:0000139">
    <property type="term" value="C:Golgi membrane"/>
    <property type="evidence" value="ECO:0007669"/>
    <property type="project" value="UniProtKB-SubCell"/>
</dbReference>
<dbReference type="InterPro" id="IPR001675">
    <property type="entry name" value="Glyco_trans_29"/>
</dbReference>
<gene>
    <name evidence="11" type="ORF">OMED0936_LOCUS670</name>
    <name evidence="12" type="ORF">OMED0936_LOCUS671</name>
</gene>
<evidence type="ECO:0000313" key="12">
    <source>
        <dbReference type="EMBL" id="CAD8727747.1"/>
    </source>
</evidence>
<dbReference type="Pfam" id="PF00777">
    <property type="entry name" value="Glyco_transf_29"/>
    <property type="match status" value="1"/>
</dbReference>
<comment type="subcellular location">
    <subcellularLocation>
        <location evidence="1">Golgi apparatus membrane</location>
        <topology evidence="1">Single-pass type II membrane protein</topology>
    </subcellularLocation>
</comment>
<proteinExistence type="inferred from homology"/>
<evidence type="ECO:0000256" key="10">
    <source>
        <dbReference type="ARBA" id="ARBA00023180"/>
    </source>
</evidence>
<dbReference type="AlphaFoldDB" id="A0A6T5SXA2"/>
<reference evidence="11" key="1">
    <citation type="submission" date="2021-01" db="EMBL/GenBank/DDBJ databases">
        <authorList>
            <person name="Corre E."/>
            <person name="Pelletier E."/>
            <person name="Niang G."/>
            <person name="Scheremetjew M."/>
            <person name="Finn R."/>
            <person name="Kale V."/>
            <person name="Holt S."/>
            <person name="Cochrane G."/>
            <person name="Meng A."/>
            <person name="Brown T."/>
            <person name="Cohen L."/>
        </authorList>
    </citation>
    <scope>NUCLEOTIDE SEQUENCE</scope>
    <source>
        <strain evidence="11">Clade-D-RCC2573</strain>
    </source>
</reference>
<keyword evidence="5" id="KW-0812">Transmembrane</keyword>
<evidence type="ECO:0000313" key="11">
    <source>
        <dbReference type="EMBL" id="CAD8727746.1"/>
    </source>
</evidence>
<dbReference type="PANTHER" id="PTHR11987:SF53">
    <property type="entry name" value="ALPHA-2,8-SIALYLTRANSFERASE 8F-LIKE"/>
    <property type="match status" value="1"/>
</dbReference>
<dbReference type="PANTHER" id="PTHR11987">
    <property type="entry name" value="ALPHA-2,8-SIALYLTRANSFERASE"/>
    <property type="match status" value="1"/>
</dbReference>
<evidence type="ECO:0000256" key="7">
    <source>
        <dbReference type="ARBA" id="ARBA00022989"/>
    </source>
</evidence>
<dbReference type="Gene3D" id="3.90.1480.20">
    <property type="entry name" value="Glycosyl transferase family 29"/>
    <property type="match status" value="1"/>
</dbReference>
<evidence type="ECO:0000256" key="8">
    <source>
        <dbReference type="ARBA" id="ARBA00023034"/>
    </source>
</evidence>
<accession>A0A6T5SXA2</accession>